<dbReference type="InterPro" id="IPR036427">
    <property type="entry name" value="Bromodomain-like_sf"/>
</dbReference>
<dbReference type="PANTHER" id="PTHR46136:SF19">
    <property type="entry name" value="TRANSCRIPTION FACTOR GTE12"/>
    <property type="match status" value="1"/>
</dbReference>
<evidence type="ECO:0000313" key="6">
    <source>
        <dbReference type="Proteomes" id="UP000516437"/>
    </source>
</evidence>
<evidence type="ECO:0000313" key="5">
    <source>
        <dbReference type="EMBL" id="KAB1208582.1"/>
    </source>
</evidence>
<dbReference type="PROSITE" id="PS50014">
    <property type="entry name" value="BROMODOMAIN_2"/>
    <property type="match status" value="1"/>
</dbReference>
<feature type="region of interest" description="Disordered" evidence="3">
    <location>
        <begin position="268"/>
        <end position="287"/>
    </location>
</feature>
<evidence type="ECO:0000256" key="1">
    <source>
        <dbReference type="ARBA" id="ARBA00023117"/>
    </source>
</evidence>
<organism evidence="5 6">
    <name type="scientific">Morella rubra</name>
    <name type="common">Chinese bayberry</name>
    <dbReference type="NCBI Taxonomy" id="262757"/>
    <lineage>
        <taxon>Eukaryota</taxon>
        <taxon>Viridiplantae</taxon>
        <taxon>Streptophyta</taxon>
        <taxon>Embryophyta</taxon>
        <taxon>Tracheophyta</taxon>
        <taxon>Spermatophyta</taxon>
        <taxon>Magnoliopsida</taxon>
        <taxon>eudicotyledons</taxon>
        <taxon>Gunneridae</taxon>
        <taxon>Pentapetalae</taxon>
        <taxon>rosids</taxon>
        <taxon>fabids</taxon>
        <taxon>Fagales</taxon>
        <taxon>Myricaceae</taxon>
        <taxon>Morella</taxon>
    </lineage>
</organism>
<feature type="region of interest" description="Disordered" evidence="3">
    <location>
        <begin position="143"/>
        <end position="163"/>
    </location>
</feature>
<feature type="region of interest" description="Disordered" evidence="3">
    <location>
        <begin position="1"/>
        <end position="29"/>
    </location>
</feature>
<evidence type="ECO:0000256" key="2">
    <source>
        <dbReference type="PROSITE-ProRule" id="PRU00035"/>
    </source>
</evidence>
<name>A0A6A1V6V8_9ROSI</name>
<gene>
    <name evidence="5" type="ORF">CJ030_MR7G001005</name>
</gene>
<comment type="caution">
    <text evidence="5">The sequence shown here is derived from an EMBL/GenBank/DDBJ whole genome shotgun (WGS) entry which is preliminary data.</text>
</comment>
<dbReference type="EMBL" id="RXIC02000025">
    <property type="protein sequence ID" value="KAB1208582.1"/>
    <property type="molecule type" value="Genomic_DNA"/>
</dbReference>
<dbReference type="SUPFAM" id="SSF47370">
    <property type="entry name" value="Bromodomain"/>
    <property type="match status" value="1"/>
</dbReference>
<dbReference type="SMART" id="SM00297">
    <property type="entry name" value="BROMO"/>
    <property type="match status" value="1"/>
</dbReference>
<dbReference type="InterPro" id="IPR001487">
    <property type="entry name" value="Bromodomain"/>
</dbReference>
<keyword evidence="1 2" id="KW-0103">Bromodomain</keyword>
<dbReference type="OrthoDB" id="21449at2759"/>
<dbReference type="PANTHER" id="PTHR46136">
    <property type="entry name" value="TRANSCRIPTION FACTOR GTE8"/>
    <property type="match status" value="1"/>
</dbReference>
<dbReference type="Pfam" id="PF00439">
    <property type="entry name" value="Bromodomain"/>
    <property type="match status" value="1"/>
</dbReference>
<protein>
    <submittedName>
        <fullName evidence="5">Transcription factor GTE12</fullName>
    </submittedName>
</protein>
<feature type="domain" description="Bromo" evidence="4">
    <location>
        <begin position="49"/>
        <end position="121"/>
    </location>
</feature>
<sequence length="348" mass="39601">MKSNGADSRKRKERTTRENAADGGKKFDKRRKFDPSVASDCSAILKTLVTNHNGWAFNRTVDPLGLKNSDYFKVISNPMDLGRIKSKMEKNVYFDKEEFAADIRLTFSNATLDNTNDTRVQKMATQLSNIFEQRWKALEEWNGHERSKNEQAAGQLSSGRVKETRVTRKCTQKALPLRPSLSPKIRSIASTEKVKRSSEEINVQPAWKAKKCRERSSREDFHKGTDSRNVACGPVNAEPPMCSSLRKCLNDSSSKRSFVTDRLGATVDTSRQGNKADPASTMQQEKERFEMKNREEMVKIEAKINKERQSEREAARAALQKMKKTVDFGDSLWVQKEFDMLVGVSSSW</sequence>
<dbReference type="InterPro" id="IPR052442">
    <property type="entry name" value="Env_Response_Regulator"/>
</dbReference>
<evidence type="ECO:0000259" key="4">
    <source>
        <dbReference type="PROSITE" id="PS50014"/>
    </source>
</evidence>
<dbReference type="PRINTS" id="PR00503">
    <property type="entry name" value="BROMODOMAIN"/>
</dbReference>
<dbReference type="Gene3D" id="1.20.920.10">
    <property type="entry name" value="Bromodomain-like"/>
    <property type="match status" value="1"/>
</dbReference>
<reference evidence="5 6" key="1">
    <citation type="journal article" date="2019" name="Plant Biotechnol. J.">
        <title>The red bayberry genome and genetic basis of sex determination.</title>
        <authorList>
            <person name="Jia H.M."/>
            <person name="Jia H.J."/>
            <person name="Cai Q.L."/>
            <person name="Wang Y."/>
            <person name="Zhao H.B."/>
            <person name="Yang W.F."/>
            <person name="Wang G.Y."/>
            <person name="Li Y.H."/>
            <person name="Zhan D.L."/>
            <person name="Shen Y.T."/>
            <person name="Niu Q.F."/>
            <person name="Chang L."/>
            <person name="Qiu J."/>
            <person name="Zhao L."/>
            <person name="Xie H.B."/>
            <person name="Fu W.Y."/>
            <person name="Jin J."/>
            <person name="Li X.W."/>
            <person name="Jiao Y."/>
            <person name="Zhou C.C."/>
            <person name="Tu T."/>
            <person name="Chai C.Y."/>
            <person name="Gao J.L."/>
            <person name="Fan L.J."/>
            <person name="van de Weg E."/>
            <person name="Wang J.Y."/>
            <person name="Gao Z.S."/>
        </authorList>
    </citation>
    <scope>NUCLEOTIDE SEQUENCE [LARGE SCALE GENOMIC DNA]</scope>
    <source>
        <tissue evidence="5">Leaves</tissue>
    </source>
</reference>
<accession>A0A6A1V6V8</accession>
<proteinExistence type="predicted"/>
<keyword evidence="6" id="KW-1185">Reference proteome</keyword>
<dbReference type="Proteomes" id="UP000516437">
    <property type="component" value="Chromosome 7"/>
</dbReference>
<dbReference type="AlphaFoldDB" id="A0A6A1V6V8"/>
<feature type="compositionally biased region" description="Basic and acidic residues" evidence="3">
    <location>
        <begin position="7"/>
        <end position="29"/>
    </location>
</feature>
<evidence type="ECO:0000256" key="3">
    <source>
        <dbReference type="SAM" id="MobiDB-lite"/>
    </source>
</evidence>